<feature type="transmembrane region" description="Helical" evidence="1">
    <location>
        <begin position="236"/>
        <end position="254"/>
    </location>
</feature>
<reference evidence="3 4" key="1">
    <citation type="submission" date="2016-03" db="EMBL/GenBank/DDBJ databases">
        <authorList>
            <person name="Ploux O."/>
        </authorList>
    </citation>
    <scope>NUCLEOTIDE SEQUENCE [LARGE SCALE GENOMIC DNA]</scope>
    <source>
        <strain evidence="3 4">UAMH 11012</strain>
    </source>
</reference>
<keyword evidence="1" id="KW-0812">Transmembrane</keyword>
<dbReference type="PANTHER" id="PTHR34502:SF4">
    <property type="entry name" value="DUF6594 DOMAIN-CONTAINING PROTEIN"/>
    <property type="match status" value="1"/>
</dbReference>
<dbReference type="Proteomes" id="UP000184330">
    <property type="component" value="Unassembled WGS sequence"/>
</dbReference>
<dbReference type="STRING" id="576137.A0A1L7WSZ4"/>
<name>A0A1L7WSZ4_9HELO</name>
<dbReference type="PANTHER" id="PTHR34502">
    <property type="entry name" value="DUF6594 DOMAIN-CONTAINING PROTEIN-RELATED"/>
    <property type="match status" value="1"/>
</dbReference>
<dbReference type="EMBL" id="FJOG01000007">
    <property type="protein sequence ID" value="CZR55889.1"/>
    <property type="molecule type" value="Genomic_DNA"/>
</dbReference>
<sequence length="255" mass="28554">MAIETELANFAIQQVIGYPSLASFIATRNILYLQSELAELEARQDAYDKEDVKGSMTDKKSRMKLVKEIQETMKEYREAIFFEINLLALDGPPPRTLTAFRNEFNNVKASGPKRGYPTLRGRSRKVYDDPDDLIVLAPQQEEDRLTKFLRQYFAILFTTQRTDSPLTYFSETRLRVAVAIINMVIAAALLFGAILNLYWVTNNDKRLGLIAGYTVAFATCVGLLTNAKRSEVFTSCAAYAAVFGVFVSGNLGALS</sequence>
<evidence type="ECO:0000256" key="1">
    <source>
        <dbReference type="SAM" id="Phobius"/>
    </source>
</evidence>
<feature type="transmembrane region" description="Helical" evidence="1">
    <location>
        <begin position="176"/>
        <end position="200"/>
    </location>
</feature>
<proteinExistence type="predicted"/>
<dbReference type="AlphaFoldDB" id="A0A1L7WSZ4"/>
<protein>
    <recommendedName>
        <fullName evidence="2">DUF6594 domain-containing protein</fullName>
    </recommendedName>
</protein>
<evidence type="ECO:0000259" key="2">
    <source>
        <dbReference type="Pfam" id="PF20237"/>
    </source>
</evidence>
<evidence type="ECO:0000313" key="3">
    <source>
        <dbReference type="EMBL" id="CZR55889.1"/>
    </source>
</evidence>
<organism evidence="3 4">
    <name type="scientific">Phialocephala subalpina</name>
    <dbReference type="NCBI Taxonomy" id="576137"/>
    <lineage>
        <taxon>Eukaryota</taxon>
        <taxon>Fungi</taxon>
        <taxon>Dikarya</taxon>
        <taxon>Ascomycota</taxon>
        <taxon>Pezizomycotina</taxon>
        <taxon>Leotiomycetes</taxon>
        <taxon>Helotiales</taxon>
        <taxon>Mollisiaceae</taxon>
        <taxon>Phialocephala</taxon>
        <taxon>Phialocephala fortinii species complex</taxon>
    </lineage>
</organism>
<dbReference type="Pfam" id="PF20237">
    <property type="entry name" value="DUF6594"/>
    <property type="match status" value="1"/>
</dbReference>
<dbReference type="InterPro" id="IPR046529">
    <property type="entry name" value="DUF6594"/>
</dbReference>
<keyword evidence="1" id="KW-1133">Transmembrane helix</keyword>
<dbReference type="OrthoDB" id="3533814at2759"/>
<accession>A0A1L7WSZ4</accession>
<evidence type="ECO:0000313" key="4">
    <source>
        <dbReference type="Proteomes" id="UP000184330"/>
    </source>
</evidence>
<keyword evidence="1" id="KW-0472">Membrane</keyword>
<feature type="domain" description="DUF6594" evidence="2">
    <location>
        <begin position="26"/>
        <end position="242"/>
    </location>
</feature>
<feature type="transmembrane region" description="Helical" evidence="1">
    <location>
        <begin position="206"/>
        <end position="224"/>
    </location>
</feature>
<keyword evidence="4" id="KW-1185">Reference proteome</keyword>
<gene>
    <name evidence="3" type="ORF">PAC_05777</name>
</gene>